<dbReference type="Proteomes" id="UP000289152">
    <property type="component" value="Unassembled WGS sequence"/>
</dbReference>
<feature type="compositionally biased region" description="Low complexity" evidence="3">
    <location>
        <begin position="625"/>
        <end position="641"/>
    </location>
</feature>
<dbReference type="PANTHER" id="PTHR13037:SF24">
    <property type="entry name" value="POLYCOMB PROTEIN PCL-RELATED"/>
    <property type="match status" value="1"/>
</dbReference>
<keyword evidence="1" id="KW-0945">Host-virus interaction</keyword>
<dbReference type="VEuPathDB" id="FungiDB:TREMEDRAFT_43684"/>
<feature type="compositionally biased region" description="Pro residues" evidence="3">
    <location>
        <begin position="763"/>
        <end position="773"/>
    </location>
</feature>
<feature type="region of interest" description="Disordered" evidence="3">
    <location>
        <begin position="725"/>
        <end position="776"/>
    </location>
</feature>
<feature type="compositionally biased region" description="Polar residues" evidence="3">
    <location>
        <begin position="805"/>
        <end position="816"/>
    </location>
</feature>
<keyword evidence="2" id="KW-0175">Coiled coil</keyword>
<dbReference type="PANTHER" id="PTHR13037">
    <property type="entry name" value="FORMIN"/>
    <property type="match status" value="1"/>
</dbReference>
<feature type="compositionally biased region" description="Low complexity" evidence="3">
    <location>
        <begin position="334"/>
        <end position="347"/>
    </location>
</feature>
<feature type="region of interest" description="Disordered" evidence="3">
    <location>
        <begin position="923"/>
        <end position="1006"/>
    </location>
</feature>
<protein>
    <submittedName>
        <fullName evidence="4">Uncharacterized protein</fullName>
    </submittedName>
</protein>
<evidence type="ECO:0000313" key="4">
    <source>
        <dbReference type="EMBL" id="RXK41920.1"/>
    </source>
</evidence>
<feature type="region of interest" description="Disordered" evidence="3">
    <location>
        <begin position="791"/>
        <end position="840"/>
    </location>
</feature>
<feature type="compositionally biased region" description="Basic and acidic residues" evidence="3">
    <location>
        <begin position="953"/>
        <end position="982"/>
    </location>
</feature>
<feature type="region of interest" description="Disordered" evidence="3">
    <location>
        <begin position="307"/>
        <end position="347"/>
    </location>
</feature>
<organism evidence="4 5">
    <name type="scientific">Tremella mesenterica</name>
    <name type="common">Jelly fungus</name>
    <dbReference type="NCBI Taxonomy" id="5217"/>
    <lineage>
        <taxon>Eukaryota</taxon>
        <taxon>Fungi</taxon>
        <taxon>Dikarya</taxon>
        <taxon>Basidiomycota</taxon>
        <taxon>Agaricomycotina</taxon>
        <taxon>Tremellomycetes</taxon>
        <taxon>Tremellales</taxon>
        <taxon>Tremellaceae</taxon>
        <taxon>Tremella</taxon>
    </lineage>
</organism>
<keyword evidence="5" id="KW-1185">Reference proteome</keyword>
<evidence type="ECO:0000313" key="5">
    <source>
        <dbReference type="Proteomes" id="UP000289152"/>
    </source>
</evidence>
<dbReference type="EMBL" id="SDIL01000004">
    <property type="protein sequence ID" value="RXK41920.1"/>
    <property type="molecule type" value="Genomic_DNA"/>
</dbReference>
<feature type="compositionally biased region" description="Polar residues" evidence="3">
    <location>
        <begin position="738"/>
        <end position="759"/>
    </location>
</feature>
<dbReference type="AlphaFoldDB" id="A0A4Q1BV42"/>
<proteinExistence type="predicted"/>
<dbReference type="InParanoid" id="A0A4Q1BV42"/>
<dbReference type="OrthoDB" id="2587749at2759"/>
<evidence type="ECO:0000256" key="3">
    <source>
        <dbReference type="SAM" id="MobiDB-lite"/>
    </source>
</evidence>
<gene>
    <name evidence="4" type="ORF">M231_00641</name>
</gene>
<reference evidence="4 5" key="1">
    <citation type="submission" date="2016-06" db="EMBL/GenBank/DDBJ databases">
        <title>Evolution of pathogenesis and genome organization in the Tremellales.</title>
        <authorList>
            <person name="Cuomo C."/>
            <person name="Litvintseva A."/>
            <person name="Heitman J."/>
            <person name="Chen Y."/>
            <person name="Sun S."/>
            <person name="Springer D."/>
            <person name="Dromer F."/>
            <person name="Young S."/>
            <person name="Zeng Q."/>
            <person name="Chapman S."/>
            <person name="Gujja S."/>
            <person name="Saif S."/>
            <person name="Birren B."/>
        </authorList>
    </citation>
    <scope>NUCLEOTIDE SEQUENCE [LARGE SCALE GENOMIC DNA]</scope>
    <source>
        <strain evidence="4 5">ATCC 28783</strain>
    </source>
</reference>
<feature type="region of interest" description="Disordered" evidence="3">
    <location>
        <begin position="869"/>
        <end position="903"/>
    </location>
</feature>
<feature type="coiled-coil region" evidence="2">
    <location>
        <begin position="494"/>
        <end position="521"/>
    </location>
</feature>
<feature type="compositionally biased region" description="Polar residues" evidence="3">
    <location>
        <begin position="554"/>
        <end position="574"/>
    </location>
</feature>
<feature type="region of interest" description="Disordered" evidence="3">
    <location>
        <begin position="554"/>
        <end position="699"/>
    </location>
</feature>
<sequence>MPPSTLPPHLLALIGSPQTSSEQAVDGIEEWILHRRSKGDTLFDVSVGLAELEDRAPPRLSGAFDRARYVTNVPQPSDLTPPMGPFPLARSASPATVLHHLLSVPTPSIEHSREVILEYVLMREGKLKDKRPGKGGKGTLGRDSFEEISKRLGEIEDGLRAGVSAKSVRRRSELDELDEPRKLGLMLILSLRMSLSYFTLQEMADQLKELTVADAERMLVQHIRRRVSGEGRWGVGKELEYVENLTMLSRRALRPAFRSAKARTSLPARPYYQIPLPAPSKSACIKLLHTFIRDVEVGGAVAASSHVSSGQPLTPTHGNFSPGDKSYFSRRGQSSPMSTSTNMSSPVTPMSALPPLFNPPSQMQALPPDSNPIANYAMELVSEYLTREKREYILKTKWVKSGRDQLGKDLGDIETTFCLSGKQTTSSLAQTLIPVFLILRRSFVLPPSPLPSRITESYLDILPAPPDPDEEPFREPTVQSTTAALYVNPRLDDAAALEVLEELIENEKEKLENEGASLEETAKWTVNLLDSVAKRFPDGSYASLFAAVREQITRPTPSSSHYLTPNPSGISKTPSVHRRAQSHTEVSSSPRPDNGDTAMLAMPPSLGKLQHNRSASLPMRKGTYEDSGSDSSSDSDIGIESRASIVPPPRQATPTLQPARLSPLPSPMAIPPLQTQTLPSSHVQTSTTGVDTNEQSELSTSVSAGWWDIVSAVEQDQSAPWNQFHSQKDLFSPPPPISTSFKSHQRGSSGQSNVSQTQMVDLPLPPGAEPASPPFSSAYQVLTGISQMDIVDSPMNLHPGPPTPSKNGSSTPTRRQFPTEVKTSPSPARPPRPSQVPWDENYSQVRGEGDVRGMSVQIPHIISSFLVDQPHTAHPSGGRLPPNPVNFTRPTDSTPPQPPEKQQYLTQPIPTGNRSISAQIPIPGIPETEISPHKSKLGGFGRSMSMASKSMLRSRDKDKDKDKENEKSTGGKKDKEKEKEKGVQNNPGKWNKDMVANIMGPPVDRK</sequence>
<evidence type="ECO:0000256" key="2">
    <source>
        <dbReference type="SAM" id="Coils"/>
    </source>
</evidence>
<name>A0A4Q1BV42_TREME</name>
<comment type="caution">
    <text evidence="4">The sequence shown here is derived from an EMBL/GenBank/DDBJ whole genome shotgun (WGS) entry which is preliminary data.</text>
</comment>
<accession>A0A4Q1BV42</accession>
<feature type="compositionally biased region" description="Polar residues" evidence="3">
    <location>
        <begin position="673"/>
        <end position="699"/>
    </location>
</feature>
<evidence type="ECO:0000256" key="1">
    <source>
        <dbReference type="ARBA" id="ARBA00022581"/>
    </source>
</evidence>